<proteinExistence type="predicted"/>
<evidence type="ECO:0000313" key="2">
    <source>
        <dbReference type="Proteomes" id="UP000474802"/>
    </source>
</evidence>
<protein>
    <submittedName>
        <fullName evidence="1">Uncharacterized protein</fullName>
    </submittedName>
</protein>
<gene>
    <name evidence="1" type="ORF">G5575_17270</name>
</gene>
<name>A0A6M1SY01_9HYPH</name>
<accession>A0A6M1SY01</accession>
<reference evidence="1 2" key="1">
    <citation type="submission" date="2020-02" db="EMBL/GenBank/DDBJ databases">
        <authorList>
            <person name="Khan S.A."/>
            <person name="Jeon C.O."/>
            <person name="Chun B.H."/>
        </authorList>
    </citation>
    <scope>NUCLEOTIDE SEQUENCE [LARGE SCALE GENOMIC DNA]</scope>
    <source>
        <strain evidence="1 2">H239</strain>
    </source>
</reference>
<sequence length="78" mass="8785">MTPAEADQRIILSRRTISTYMAMINRGDLPNQATMMMISEEVEILEGLAMAHPGKAVKIARLLEKWQDLISAMRAKLN</sequence>
<dbReference type="EMBL" id="JAALFG010000004">
    <property type="protein sequence ID" value="NGP19153.1"/>
    <property type="molecule type" value="Genomic_DNA"/>
</dbReference>
<keyword evidence="2" id="KW-1185">Reference proteome</keyword>
<evidence type="ECO:0000313" key="1">
    <source>
        <dbReference type="EMBL" id="NGP19153.1"/>
    </source>
</evidence>
<reference evidence="1 2" key="2">
    <citation type="submission" date="2020-03" db="EMBL/GenBank/DDBJ databases">
        <title>Devosia chinhatensis sp. nov., isolated from a hexachlorocyclohexane (HCH) dump site in India.</title>
        <authorList>
            <person name="Kumar M."/>
            <person name="Lal R."/>
        </authorList>
    </citation>
    <scope>NUCLEOTIDE SEQUENCE [LARGE SCALE GENOMIC DNA]</scope>
    <source>
        <strain evidence="1 2">H239</strain>
    </source>
</reference>
<dbReference type="RefSeq" id="WP_164535391.1">
    <property type="nucleotide sequence ID" value="NZ_JAALFG010000004.1"/>
</dbReference>
<organism evidence="1 2">
    <name type="scientific">Devosia aurantiaca</name>
    <dbReference type="NCBI Taxonomy" id="2714858"/>
    <lineage>
        <taxon>Bacteria</taxon>
        <taxon>Pseudomonadati</taxon>
        <taxon>Pseudomonadota</taxon>
        <taxon>Alphaproteobacteria</taxon>
        <taxon>Hyphomicrobiales</taxon>
        <taxon>Devosiaceae</taxon>
        <taxon>Devosia</taxon>
    </lineage>
</organism>
<comment type="caution">
    <text evidence="1">The sequence shown here is derived from an EMBL/GenBank/DDBJ whole genome shotgun (WGS) entry which is preliminary data.</text>
</comment>
<dbReference type="AlphaFoldDB" id="A0A6M1SY01"/>
<dbReference type="Proteomes" id="UP000474802">
    <property type="component" value="Unassembled WGS sequence"/>
</dbReference>